<accession>A0A7W9EXD0</accession>
<evidence type="ECO:0000256" key="2">
    <source>
        <dbReference type="ARBA" id="ARBA00022475"/>
    </source>
</evidence>
<sequence>MTIVRISAFVFSLVTLVACETIEGAGQNLSSAGSAISDASNEVQQDL</sequence>
<dbReference type="Proteomes" id="UP000535415">
    <property type="component" value="Unassembled WGS sequence"/>
</dbReference>
<dbReference type="InterPro" id="IPR012556">
    <property type="entry name" value="Entericidin"/>
</dbReference>
<evidence type="ECO:0000256" key="3">
    <source>
        <dbReference type="ARBA" id="ARBA00022729"/>
    </source>
</evidence>
<organism evidence="7 8">
    <name type="scientific">Yoonia ponticola</name>
    <dbReference type="NCBI Taxonomy" id="1524255"/>
    <lineage>
        <taxon>Bacteria</taxon>
        <taxon>Pseudomonadati</taxon>
        <taxon>Pseudomonadota</taxon>
        <taxon>Alphaproteobacteria</taxon>
        <taxon>Rhodobacterales</taxon>
        <taxon>Paracoccaceae</taxon>
        <taxon>Yoonia</taxon>
    </lineage>
</organism>
<proteinExistence type="inferred from homology"/>
<reference evidence="7 8" key="1">
    <citation type="submission" date="2020-08" db="EMBL/GenBank/DDBJ databases">
        <title>Genomic Encyclopedia of Type Strains, Phase IV (KMG-IV): sequencing the most valuable type-strain genomes for metagenomic binning, comparative biology and taxonomic classification.</title>
        <authorList>
            <person name="Goeker M."/>
        </authorList>
    </citation>
    <scope>NUCLEOTIDE SEQUENCE [LARGE SCALE GENOMIC DNA]</scope>
    <source>
        <strain evidence="7 8">DSM 101064</strain>
    </source>
</reference>
<evidence type="ECO:0000313" key="7">
    <source>
        <dbReference type="EMBL" id="MBB5721568.1"/>
    </source>
</evidence>
<keyword evidence="8" id="KW-1185">Reference proteome</keyword>
<dbReference type="PROSITE" id="PS51257">
    <property type="entry name" value="PROKAR_LIPOPROTEIN"/>
    <property type="match status" value="1"/>
</dbReference>
<dbReference type="GO" id="GO:0016020">
    <property type="term" value="C:membrane"/>
    <property type="evidence" value="ECO:0007669"/>
    <property type="project" value="InterPro"/>
</dbReference>
<comment type="similarity">
    <text evidence="1">Belongs to the EcnA/EcnB lipoprotein family.</text>
</comment>
<dbReference type="GO" id="GO:0009636">
    <property type="term" value="P:response to toxic substance"/>
    <property type="evidence" value="ECO:0007669"/>
    <property type="project" value="InterPro"/>
</dbReference>
<keyword evidence="6" id="KW-0449">Lipoprotein</keyword>
<evidence type="ECO:0000256" key="5">
    <source>
        <dbReference type="ARBA" id="ARBA00023139"/>
    </source>
</evidence>
<evidence type="ECO:0000256" key="1">
    <source>
        <dbReference type="ARBA" id="ARBA00010296"/>
    </source>
</evidence>
<dbReference type="RefSeq" id="WP_183527015.1">
    <property type="nucleotide sequence ID" value="NZ_JACIJM010000003.1"/>
</dbReference>
<protein>
    <submittedName>
        <fullName evidence="7">Putative small secreted protein</fullName>
    </submittedName>
</protein>
<keyword evidence="4" id="KW-0472">Membrane</keyword>
<dbReference type="EMBL" id="JACIJM010000003">
    <property type="protein sequence ID" value="MBB5721568.1"/>
    <property type="molecule type" value="Genomic_DNA"/>
</dbReference>
<name>A0A7W9EXD0_9RHOB</name>
<keyword evidence="2" id="KW-1003">Cell membrane</keyword>
<evidence type="ECO:0000256" key="6">
    <source>
        <dbReference type="ARBA" id="ARBA00023288"/>
    </source>
</evidence>
<dbReference type="AlphaFoldDB" id="A0A7W9EXD0"/>
<evidence type="ECO:0000313" key="8">
    <source>
        <dbReference type="Proteomes" id="UP000535415"/>
    </source>
</evidence>
<evidence type="ECO:0000256" key="4">
    <source>
        <dbReference type="ARBA" id="ARBA00023136"/>
    </source>
</evidence>
<keyword evidence="3" id="KW-0732">Signal</keyword>
<comment type="caution">
    <text evidence="7">The sequence shown here is derived from an EMBL/GenBank/DDBJ whole genome shotgun (WGS) entry which is preliminary data.</text>
</comment>
<dbReference type="Pfam" id="PF08085">
    <property type="entry name" value="Entericidin"/>
    <property type="match status" value="1"/>
</dbReference>
<gene>
    <name evidence="7" type="ORF">FHS72_001180</name>
</gene>
<keyword evidence="5" id="KW-0564">Palmitate</keyword>